<evidence type="ECO:0000313" key="4">
    <source>
        <dbReference type="Proteomes" id="UP000238823"/>
    </source>
</evidence>
<evidence type="ECO:0008006" key="5">
    <source>
        <dbReference type="Google" id="ProtNLM"/>
    </source>
</evidence>
<feature type="chain" id="PRO_5015753533" description="DUF3105 domain-containing protein" evidence="2">
    <location>
        <begin position="21"/>
        <end position="204"/>
    </location>
</feature>
<evidence type="ECO:0000256" key="2">
    <source>
        <dbReference type="SAM" id="SignalP"/>
    </source>
</evidence>
<gene>
    <name evidence="3" type="ORF">ENSA7_74460</name>
</gene>
<proteinExistence type="predicted"/>
<sequence>MLRANLQAQILVGLSCCALACIDDVAQMDTGQSSNTQSTAPDDDTTGDGDGDVCNTAETTTVAACPEIIGEGFCSEGGIHVEQDSEVTWTNNPPHSGDHYPTWEKWGEHDTPVPRGNWVHNMEHGGLILLYNCPEGCDAELETLRMVLDMRPDSRILMTEDPLLDAPRFAVTSWNWVHEFDTPDLDELVCFVDQHYNHAPENVP</sequence>
<dbReference type="Pfam" id="PF11303">
    <property type="entry name" value="DUF3105"/>
    <property type="match status" value="1"/>
</dbReference>
<dbReference type="OrthoDB" id="5515087at2"/>
<feature type="region of interest" description="Disordered" evidence="1">
    <location>
        <begin position="30"/>
        <end position="53"/>
    </location>
</feature>
<feature type="compositionally biased region" description="Polar residues" evidence="1">
    <location>
        <begin position="30"/>
        <end position="40"/>
    </location>
</feature>
<keyword evidence="2" id="KW-0732">Signal</keyword>
<reference evidence="3 4" key="1">
    <citation type="submission" date="2018-03" db="EMBL/GenBank/DDBJ databases">
        <title>Draft Genome Sequences of the Obligatory Marine Myxobacteria Enhygromyxa salina SWB007.</title>
        <authorList>
            <person name="Poehlein A."/>
            <person name="Moghaddam J.A."/>
            <person name="Harms H."/>
            <person name="Alanjari M."/>
            <person name="Koenig G.M."/>
            <person name="Daniel R."/>
            <person name="Schaeberle T.F."/>
        </authorList>
    </citation>
    <scope>NUCLEOTIDE SEQUENCE [LARGE SCALE GENOMIC DNA]</scope>
    <source>
        <strain evidence="3 4">SWB007</strain>
    </source>
</reference>
<dbReference type="InterPro" id="IPR021454">
    <property type="entry name" value="DUF3105"/>
</dbReference>
<dbReference type="RefSeq" id="WP_106094215.1">
    <property type="nucleotide sequence ID" value="NZ_PVNL01000138.1"/>
</dbReference>
<accession>A0A2S9XQJ9</accession>
<evidence type="ECO:0000313" key="3">
    <source>
        <dbReference type="EMBL" id="PRP95132.1"/>
    </source>
</evidence>
<organism evidence="3 4">
    <name type="scientific">Enhygromyxa salina</name>
    <dbReference type="NCBI Taxonomy" id="215803"/>
    <lineage>
        <taxon>Bacteria</taxon>
        <taxon>Pseudomonadati</taxon>
        <taxon>Myxococcota</taxon>
        <taxon>Polyangia</taxon>
        <taxon>Nannocystales</taxon>
        <taxon>Nannocystaceae</taxon>
        <taxon>Enhygromyxa</taxon>
    </lineage>
</organism>
<feature type="signal peptide" evidence="2">
    <location>
        <begin position="1"/>
        <end position="20"/>
    </location>
</feature>
<comment type="caution">
    <text evidence="3">The sequence shown here is derived from an EMBL/GenBank/DDBJ whole genome shotgun (WGS) entry which is preliminary data.</text>
</comment>
<dbReference type="PROSITE" id="PS51257">
    <property type="entry name" value="PROKAR_LIPOPROTEIN"/>
    <property type="match status" value="1"/>
</dbReference>
<evidence type="ECO:0000256" key="1">
    <source>
        <dbReference type="SAM" id="MobiDB-lite"/>
    </source>
</evidence>
<dbReference type="Proteomes" id="UP000238823">
    <property type="component" value="Unassembled WGS sequence"/>
</dbReference>
<dbReference type="EMBL" id="PVNL01000138">
    <property type="protein sequence ID" value="PRP95132.1"/>
    <property type="molecule type" value="Genomic_DNA"/>
</dbReference>
<dbReference type="AlphaFoldDB" id="A0A2S9XQJ9"/>
<protein>
    <recommendedName>
        <fullName evidence="5">DUF3105 domain-containing protein</fullName>
    </recommendedName>
</protein>
<feature type="compositionally biased region" description="Acidic residues" evidence="1">
    <location>
        <begin position="41"/>
        <end position="51"/>
    </location>
</feature>
<name>A0A2S9XQJ9_9BACT</name>